<feature type="compositionally biased region" description="Low complexity" evidence="1">
    <location>
        <begin position="25"/>
        <end position="37"/>
    </location>
</feature>
<reference evidence="2" key="1">
    <citation type="submission" date="2023-06" db="EMBL/GenBank/DDBJ databases">
        <title>Survivors Of The Sea: Transcriptome response of Skeletonema marinoi to long-term dormancy.</title>
        <authorList>
            <person name="Pinder M.I.M."/>
            <person name="Kourtchenko O."/>
            <person name="Robertson E.K."/>
            <person name="Larsson T."/>
            <person name="Maumus F."/>
            <person name="Osuna-Cruz C.M."/>
            <person name="Vancaester E."/>
            <person name="Stenow R."/>
            <person name="Vandepoele K."/>
            <person name="Ploug H."/>
            <person name="Bruchert V."/>
            <person name="Godhe A."/>
            <person name="Topel M."/>
        </authorList>
    </citation>
    <scope>NUCLEOTIDE SEQUENCE</scope>
    <source>
        <strain evidence="2">R05AC</strain>
    </source>
</reference>
<sequence length="636" mass="70176">MAALTGDDEIEMLLSQMGGGGDGIASTTASEVTTTAKKPPKRKKKKKRKRDTSDGVTEVSTSFADTRLTQNPFDWPCCHKNSQRRLVLGSGLAHDCNGYTCDNEAKLYGSTSCMSCGKSAATHELCISSSDMKIDTDEDPISVLSIASMIVSTRNARCLMAEYYPNESEKHRKHLSPPINSLASTSKLIMNRLDTSVGKVLGKVKKMESNRTASVLISSSDVDLLREKVSELVKTTIAYKEAIKATCSSNTNATKNAGLALIEARLAALAACDEVYYRCYYACFFFGSANQADLTSLVPHPQREMKHDGHSSTSFAAPLDDGTRELLLKSWCLQERLTSTKALITEQSNPLLTLWQSRFLESLRHLWTTHYAFAKSPLALKAALNMKHCDDHSDPLIRHETYGLSPAAETWRGSIRDYPAIFMDTLCHNTGSRFRDRIGTVFPYDITPPRQANAGAEVASNEYHGQVPTFIDVHQAQSFEQAQSMLTSTGANASLLLCYPPPANEMAAIALSQYIASGGQSVLHVGEWQGMTGNKTFESMLHDNFYCEEKDIIPLPIWGTDATYLTIWRMKSGNNKSTLSFSPAIGYCSAAQCSNQARRRCRFARCLQYCSEDCFKLMLLLEEHSCIAFDPSLAIK</sequence>
<accession>A0AAD9DHL4</accession>
<name>A0AAD9DHL4_9STRA</name>
<gene>
    <name evidence="2" type="ORF">QTG54_002991</name>
</gene>
<dbReference type="Proteomes" id="UP001224775">
    <property type="component" value="Unassembled WGS sequence"/>
</dbReference>
<comment type="caution">
    <text evidence="2">The sequence shown here is derived from an EMBL/GenBank/DDBJ whole genome shotgun (WGS) entry which is preliminary data.</text>
</comment>
<evidence type="ECO:0000313" key="2">
    <source>
        <dbReference type="EMBL" id="KAK1746384.1"/>
    </source>
</evidence>
<dbReference type="PANTHER" id="PTHR39290">
    <property type="entry name" value="C3H1-TYPE DOMAIN-CONTAINING PROTEIN-RELATED"/>
    <property type="match status" value="1"/>
</dbReference>
<dbReference type="PANTHER" id="PTHR39290:SF6">
    <property type="entry name" value="S-ADENOSYL-L-METHIONINE-DEPENDENT METHYLTRANSFERASES SUPERFAMILY PROTEIN"/>
    <property type="match status" value="1"/>
</dbReference>
<protein>
    <submittedName>
        <fullName evidence="2">Uncharacterized protein</fullName>
    </submittedName>
</protein>
<feature type="compositionally biased region" description="Acidic residues" evidence="1">
    <location>
        <begin position="1"/>
        <end position="11"/>
    </location>
</feature>
<dbReference type="EMBL" id="JATAAI010000004">
    <property type="protein sequence ID" value="KAK1746384.1"/>
    <property type="molecule type" value="Genomic_DNA"/>
</dbReference>
<evidence type="ECO:0000313" key="3">
    <source>
        <dbReference type="Proteomes" id="UP001224775"/>
    </source>
</evidence>
<dbReference type="AlphaFoldDB" id="A0AAD9DHL4"/>
<proteinExistence type="predicted"/>
<organism evidence="2 3">
    <name type="scientific">Skeletonema marinoi</name>
    <dbReference type="NCBI Taxonomy" id="267567"/>
    <lineage>
        <taxon>Eukaryota</taxon>
        <taxon>Sar</taxon>
        <taxon>Stramenopiles</taxon>
        <taxon>Ochrophyta</taxon>
        <taxon>Bacillariophyta</taxon>
        <taxon>Coscinodiscophyceae</taxon>
        <taxon>Thalassiosirophycidae</taxon>
        <taxon>Thalassiosirales</taxon>
        <taxon>Skeletonemataceae</taxon>
        <taxon>Skeletonema</taxon>
        <taxon>Skeletonema marinoi-dohrnii complex</taxon>
    </lineage>
</organism>
<keyword evidence="3" id="KW-1185">Reference proteome</keyword>
<evidence type="ECO:0000256" key="1">
    <source>
        <dbReference type="SAM" id="MobiDB-lite"/>
    </source>
</evidence>
<feature type="compositionally biased region" description="Basic residues" evidence="1">
    <location>
        <begin position="38"/>
        <end position="50"/>
    </location>
</feature>
<feature type="region of interest" description="Disordered" evidence="1">
    <location>
        <begin position="1"/>
        <end position="59"/>
    </location>
</feature>